<dbReference type="RefSeq" id="WP_002850224.1">
    <property type="nucleotide sequence ID" value="NZ_AABUZP020000015.1"/>
</dbReference>
<feature type="transmembrane region" description="Helical" evidence="14">
    <location>
        <begin position="333"/>
        <end position="353"/>
    </location>
</feature>
<keyword evidence="13" id="KW-0464">Manganese</keyword>
<organism evidence="21">
    <name type="scientific">Campylobacter fetus</name>
    <dbReference type="NCBI Taxonomy" id="196"/>
    <lineage>
        <taxon>Bacteria</taxon>
        <taxon>Pseudomonadati</taxon>
        <taxon>Campylobacterota</taxon>
        <taxon>Epsilonproteobacteria</taxon>
        <taxon>Campylobacterales</taxon>
        <taxon>Campylobacteraceae</taxon>
        <taxon>Campylobacter</taxon>
    </lineage>
</organism>
<dbReference type="PANTHER" id="PTHR13872:SF1">
    <property type="entry name" value="DOLICHYL-DIPHOSPHOOLIGOSACCHARIDE--PROTEIN GLYCOSYLTRANSFERASE SUBUNIT STT3B"/>
    <property type="match status" value="1"/>
</dbReference>
<comment type="cofactor">
    <cofactor evidence="2">
        <name>Mg(2+)</name>
        <dbReference type="ChEBI" id="CHEBI:18420"/>
    </cofactor>
</comment>
<protein>
    <submittedName>
        <fullName evidence="21">General glycosylation pathway protein</fullName>
    </submittedName>
</protein>
<dbReference type="Proteomes" id="UP000535509">
    <property type="component" value="Unassembled WGS sequence"/>
</dbReference>
<feature type="transmembrane region" description="Helical" evidence="14">
    <location>
        <begin position="193"/>
        <end position="215"/>
    </location>
</feature>
<comment type="subcellular location">
    <subcellularLocation>
        <location evidence="3">Endomembrane system</location>
        <topology evidence="3">Multi-pass membrane protein</topology>
    </subcellularLocation>
</comment>
<feature type="transmembrane region" description="Helical" evidence="14">
    <location>
        <begin position="405"/>
        <end position="425"/>
    </location>
</feature>
<dbReference type="GO" id="GO:0016020">
    <property type="term" value="C:membrane"/>
    <property type="evidence" value="ECO:0007669"/>
    <property type="project" value="InterPro"/>
</dbReference>
<dbReference type="InterPro" id="IPR048999">
    <property type="entry name" value="STT3-PglB_core"/>
</dbReference>
<feature type="domain" description="STT3 subunit PglB C-terminal" evidence="16">
    <location>
        <begin position="640"/>
        <end position="719"/>
    </location>
</feature>
<evidence type="ECO:0000313" key="21">
    <source>
        <dbReference type="EMBL" id="EAK0468922.1"/>
    </source>
</evidence>
<sequence>MKNLGNFFMIFRSNTLFLIILAYIFSVICRFEWIYWASGYAEFFWNNQLMISTNDGYAYAEGARDMIAGFHQPNDLSFYGTPLSSITYLLVEITPFSLETIMVYLSVFLGGLVVIPIILMAREIGEIKAGFIAALLASIANSYYNRTMAGYYDTDMLIISLPIFTFWGIVRLYTKRDLKSFLIISFSMLIYSWWYPSSFSLNVAITLFFGLYTIIFDRKNILNYQAVLFMILAISGAEYFIRAILILALFVFIKFKPNLINTKVMISLYAAVLLFFIYFGGLNPIWFQLKFYIFRSVSDSDGVMFKYFNVNQTIMESGMIDFRFFAQRISGDIFVFLIALIGYVLLCFKYRIFLVTLPMIGLGFLSLKGGLRFTIYAVPMMAFGFGYALNWISKFIKIDKKHRKISLYAVTFFSFLPVILLVLLQIYEGIYLDEFKFLFPIFVVAYILFYFKFRREIATMVLFPLSLFALTPSLIHIYEYKPLTVFMNSEVKVLDKLKTIADPEDYVVAWWDYGYAIRYYSDTKTLIDGGKHLGRENFAVSWALSRPFISSANMARLEVEYTERGFEQKFNSNLNEMLKDYNASDVNGFLASLNDQNFTLPEKTRDIYYYLPDRMMGIFPVVTKFSRLDLVTAKEFRDAFFIVSTSFAQGGDGVVLSEGITIANDGTKISFSGKTFRVNSYIETKYDKNMNLEKQIHHIDDNGGFYVVYMVDYGRFLIMDKEMFNSTYIQLFVLENYEGSDYEPIILDPSAKVYKLKR</sequence>
<evidence type="ECO:0000256" key="5">
    <source>
        <dbReference type="ARBA" id="ARBA00010810"/>
    </source>
</evidence>
<dbReference type="Gene3D" id="3.40.1380.40">
    <property type="match status" value="1"/>
</dbReference>
<feature type="transmembrane region" description="Helical" evidence="14">
    <location>
        <begin position="227"/>
        <end position="253"/>
    </location>
</feature>
<dbReference type="GO" id="GO:0046872">
    <property type="term" value="F:metal ion binding"/>
    <property type="evidence" value="ECO:0007669"/>
    <property type="project" value="UniProtKB-KW"/>
</dbReference>
<dbReference type="EMBL" id="AABQDW010000003">
    <property type="protein sequence ID" value="EAI5407600.1"/>
    <property type="molecule type" value="Genomic_DNA"/>
</dbReference>
<evidence type="ECO:0000256" key="3">
    <source>
        <dbReference type="ARBA" id="ARBA00004127"/>
    </source>
</evidence>
<dbReference type="EMBL" id="AACCXM010000004">
    <property type="protein sequence ID" value="EAK0468922.1"/>
    <property type="molecule type" value="Genomic_DNA"/>
</dbReference>
<evidence type="ECO:0000313" key="22">
    <source>
        <dbReference type="Proteomes" id="UP000535509"/>
    </source>
</evidence>
<evidence type="ECO:0000313" key="18">
    <source>
        <dbReference type="EMBL" id="EAI5407600.1"/>
    </source>
</evidence>
<dbReference type="Pfam" id="PF21436">
    <property type="entry name" value="STT3-PglB_core"/>
    <property type="match status" value="1"/>
</dbReference>
<comment type="similarity">
    <text evidence="5">Belongs to the STT3 family.</text>
</comment>
<keyword evidence="8 14" id="KW-0812">Transmembrane</keyword>
<evidence type="ECO:0000256" key="13">
    <source>
        <dbReference type="ARBA" id="ARBA00023211"/>
    </source>
</evidence>
<gene>
    <name evidence="20" type="ORF">AAH17_03110</name>
    <name evidence="21" type="ORF">AAH24_06065</name>
    <name evidence="18" type="ORF">BVH53_02630</name>
    <name evidence="19" type="ORF">CX802_04220</name>
</gene>
<accession>A0A5L8KGP6</accession>
<dbReference type="EMBL" id="AACCXK010000004">
    <property type="protein sequence ID" value="EAK0452646.1"/>
    <property type="molecule type" value="Genomic_DNA"/>
</dbReference>
<evidence type="ECO:0000259" key="15">
    <source>
        <dbReference type="Pfam" id="PF02516"/>
    </source>
</evidence>
<name>A0A5L8KGP6_CAMFE</name>
<comment type="pathway">
    <text evidence="4">Protein modification; protein glycosylation.</text>
</comment>
<evidence type="ECO:0000313" key="20">
    <source>
        <dbReference type="EMBL" id="EAK0452646.1"/>
    </source>
</evidence>
<evidence type="ECO:0000313" key="19">
    <source>
        <dbReference type="EMBL" id="EAI8859050.1"/>
    </source>
</evidence>
<evidence type="ECO:0000256" key="11">
    <source>
        <dbReference type="ARBA" id="ARBA00022989"/>
    </source>
</evidence>
<evidence type="ECO:0000256" key="4">
    <source>
        <dbReference type="ARBA" id="ARBA00004922"/>
    </source>
</evidence>
<dbReference type="PANTHER" id="PTHR13872">
    <property type="entry name" value="DOLICHYL-DIPHOSPHOOLIGOSACCHARIDE--PROTEIN GLYCOSYLTRANSFERASE SUBUNIT"/>
    <property type="match status" value="1"/>
</dbReference>
<keyword evidence="6" id="KW-0328">Glycosyltransferase</keyword>
<dbReference type="GO" id="GO:0004576">
    <property type="term" value="F:oligosaccharyl transferase activity"/>
    <property type="evidence" value="ECO:0007669"/>
    <property type="project" value="InterPro"/>
</dbReference>
<evidence type="ECO:0000259" key="17">
    <source>
        <dbReference type="Pfam" id="PF21436"/>
    </source>
</evidence>
<feature type="domain" description="Oligosaccharyl transferase STT3 N-terminal" evidence="15">
    <location>
        <begin position="18"/>
        <end position="419"/>
    </location>
</feature>
<keyword evidence="22" id="KW-1185">Reference proteome</keyword>
<evidence type="ECO:0000256" key="9">
    <source>
        <dbReference type="ARBA" id="ARBA00022723"/>
    </source>
</evidence>
<keyword evidence="10" id="KW-0460">Magnesium</keyword>
<evidence type="ECO:0000256" key="8">
    <source>
        <dbReference type="ARBA" id="ARBA00022692"/>
    </source>
</evidence>
<evidence type="ECO:0000256" key="12">
    <source>
        <dbReference type="ARBA" id="ARBA00023136"/>
    </source>
</evidence>
<dbReference type="GO" id="GO:0012505">
    <property type="term" value="C:endomembrane system"/>
    <property type="evidence" value="ECO:0007669"/>
    <property type="project" value="UniProtKB-SubCell"/>
</dbReference>
<evidence type="ECO:0000256" key="6">
    <source>
        <dbReference type="ARBA" id="ARBA00022676"/>
    </source>
</evidence>
<dbReference type="EMBL" id="AABTCC010000009">
    <property type="protein sequence ID" value="EAI8859050.1"/>
    <property type="molecule type" value="Genomic_DNA"/>
</dbReference>
<evidence type="ECO:0000313" key="23">
    <source>
        <dbReference type="Proteomes" id="UP000557842"/>
    </source>
</evidence>
<proteinExistence type="inferred from homology"/>
<keyword evidence="7" id="KW-0808">Transferase</keyword>
<evidence type="ECO:0000256" key="1">
    <source>
        <dbReference type="ARBA" id="ARBA00001936"/>
    </source>
</evidence>
<evidence type="ECO:0000256" key="2">
    <source>
        <dbReference type="ARBA" id="ARBA00001946"/>
    </source>
</evidence>
<feature type="transmembrane region" description="Helical" evidence="14">
    <location>
        <begin position="265"/>
        <end position="286"/>
    </location>
</feature>
<feature type="transmembrane region" description="Helical" evidence="14">
    <location>
        <begin position="373"/>
        <end position="393"/>
    </location>
</feature>
<dbReference type="GeneID" id="61065199"/>
<dbReference type="InterPro" id="IPR041563">
    <property type="entry name" value="STT3_PglB_C"/>
</dbReference>
<feature type="transmembrane region" description="Helical" evidence="14">
    <location>
        <begin position="101"/>
        <end position="121"/>
    </location>
</feature>
<comment type="cofactor">
    <cofactor evidence="1">
        <name>Mn(2+)</name>
        <dbReference type="ChEBI" id="CHEBI:29035"/>
    </cofactor>
</comment>
<feature type="transmembrane region" description="Helical" evidence="14">
    <location>
        <begin position="460"/>
        <end position="478"/>
    </location>
</feature>
<feature type="transmembrane region" description="Helical" evidence="14">
    <location>
        <begin position="437"/>
        <end position="453"/>
    </location>
</feature>
<dbReference type="InterPro" id="IPR003674">
    <property type="entry name" value="Oligo_trans_STT3"/>
</dbReference>
<evidence type="ECO:0000256" key="10">
    <source>
        <dbReference type="ARBA" id="ARBA00022842"/>
    </source>
</evidence>
<evidence type="ECO:0000259" key="16">
    <source>
        <dbReference type="Pfam" id="PF18527"/>
    </source>
</evidence>
<dbReference type="Pfam" id="PF02516">
    <property type="entry name" value="STT3"/>
    <property type="match status" value="1"/>
</dbReference>
<evidence type="ECO:0000256" key="7">
    <source>
        <dbReference type="ARBA" id="ARBA00022679"/>
    </source>
</evidence>
<dbReference type="AlphaFoldDB" id="A0A5L8KGP6"/>
<keyword evidence="12 14" id="KW-0472">Membrane</keyword>
<keyword evidence="11 14" id="KW-1133">Transmembrane helix</keyword>
<dbReference type="Proteomes" id="UP000557842">
    <property type="component" value="Unassembled WGS sequence"/>
</dbReference>
<evidence type="ECO:0000256" key="14">
    <source>
        <dbReference type="SAM" id="Phobius"/>
    </source>
</evidence>
<reference evidence="21 23" key="1">
    <citation type="submission" date="2018-05" db="EMBL/GenBank/DDBJ databases">
        <authorList>
            <consortium name="PulseNet: The National Subtyping Network for Foodborne Disease Surveillance"/>
            <person name="Tarr C.L."/>
            <person name="Trees E."/>
            <person name="Katz L.S."/>
            <person name="Carleton-Romer H.A."/>
            <person name="Stroika S."/>
            <person name="Kucerova Z."/>
            <person name="Roache K.F."/>
            <person name="Sabol A.L."/>
            <person name="Besser J."/>
            <person name="Gerner-Smidt P."/>
        </authorList>
    </citation>
    <scope>NUCLEOTIDE SEQUENCE</scope>
    <source>
        <strain evidence="20">2014D-0197</strain>
        <strain evidence="18 23">2016D-0221</strain>
        <strain evidence="21">D4313</strain>
        <strain evidence="19 22">PNUSAC001503</strain>
    </source>
</reference>
<comment type="caution">
    <text evidence="21">The sequence shown here is derived from an EMBL/GenBank/DDBJ whole genome shotgun (WGS) entry which is preliminary data.</text>
</comment>
<dbReference type="InterPro" id="IPR048307">
    <property type="entry name" value="STT3_N"/>
</dbReference>
<feature type="domain" description="STT3/PglB/AglB core" evidence="17">
    <location>
        <begin position="504"/>
        <end position="631"/>
    </location>
</feature>
<feature type="transmembrane region" description="Helical" evidence="14">
    <location>
        <begin position="16"/>
        <end position="36"/>
    </location>
</feature>
<keyword evidence="9" id="KW-0479">Metal-binding</keyword>
<dbReference type="UniPathway" id="UPA00378"/>
<dbReference type="Pfam" id="PF18527">
    <property type="entry name" value="STT3_PglB_C"/>
    <property type="match status" value="1"/>
</dbReference>
<feature type="transmembrane region" description="Helical" evidence="14">
    <location>
        <begin position="156"/>
        <end position="173"/>
    </location>
</feature>